<keyword evidence="1" id="KW-0472">Membrane</keyword>
<dbReference type="EMBL" id="FNSH01000001">
    <property type="protein sequence ID" value="SEB40248.1"/>
    <property type="molecule type" value="Genomic_DNA"/>
</dbReference>
<comment type="caution">
    <text evidence="3">The sequence shown here is derived from an EMBL/GenBank/DDBJ whole genome shotgun (WGS) entry which is preliminary data.</text>
</comment>
<keyword evidence="1" id="KW-0812">Transmembrane</keyword>
<proteinExistence type="predicted"/>
<dbReference type="InterPro" id="IPR046240">
    <property type="entry name" value="DUF6273"/>
</dbReference>
<evidence type="ECO:0000256" key="1">
    <source>
        <dbReference type="SAM" id="Phobius"/>
    </source>
</evidence>
<dbReference type="AlphaFoldDB" id="A0AB38A4G8"/>
<feature type="domain" description="DUF6273" evidence="2">
    <location>
        <begin position="132"/>
        <end position="282"/>
    </location>
</feature>
<name>A0AB38A4G8_9ACTN</name>
<protein>
    <recommendedName>
        <fullName evidence="2">DUF6273 domain-containing protein</fullName>
    </recommendedName>
</protein>
<feature type="transmembrane region" description="Helical" evidence="1">
    <location>
        <begin position="7"/>
        <end position="27"/>
    </location>
</feature>
<dbReference type="Pfam" id="PF19789">
    <property type="entry name" value="DUF6273"/>
    <property type="match status" value="1"/>
</dbReference>
<reference evidence="3 4" key="1">
    <citation type="submission" date="2016-10" db="EMBL/GenBank/DDBJ databases">
        <authorList>
            <person name="Varghese N."/>
            <person name="Submissions S."/>
        </authorList>
    </citation>
    <scope>NUCLEOTIDE SEQUENCE [LARGE SCALE GENOMIC DNA]</scope>
    <source>
        <strain evidence="3 4">DSM 20586</strain>
    </source>
</reference>
<evidence type="ECO:0000313" key="4">
    <source>
        <dbReference type="Proteomes" id="UP000183687"/>
    </source>
</evidence>
<gene>
    <name evidence="3" type="ORF">SAMN04489746_0090</name>
</gene>
<evidence type="ECO:0000259" key="2">
    <source>
        <dbReference type="Pfam" id="PF19789"/>
    </source>
</evidence>
<accession>A0AB38A4G8</accession>
<sequence>MSFGKVIRIVMSLLIVAAGATAVYLAYTGTPLPFIQGSANSTDTLKEQDTPQEKSLDDYSWAELSQISKEIAAASTDDQARALAQKYKLVDEQGKLSDEEVRLELSDGSVASAQLVGIRHDDMSDGSGKAGLTFVTKQALDQHSMNASADNAGGWEASEMRSWLASTVLPKFPAELQSTIVSVKKATNNTGNTRDASTVSTTDDKLWLLSATEVCGKIDWFAHEYGNQYAYLDDVVNAEGTQYERYTSEGITPHSDPSGTLIKNYQSEKSAWWYRSAFFFVYEGLEHRYFYNVLPTGYPYAYSAPNEQLGVVVGFCI</sequence>
<evidence type="ECO:0000313" key="3">
    <source>
        <dbReference type="EMBL" id="SEB40248.1"/>
    </source>
</evidence>
<dbReference type="RefSeq" id="WP_002563724.1">
    <property type="nucleotide sequence ID" value="NZ_CALJSN010000005.1"/>
</dbReference>
<keyword evidence="1" id="KW-1133">Transmembrane helix</keyword>
<organism evidence="3 4">
    <name type="scientific">Atopobium minutum</name>
    <dbReference type="NCBI Taxonomy" id="1381"/>
    <lineage>
        <taxon>Bacteria</taxon>
        <taxon>Bacillati</taxon>
        <taxon>Actinomycetota</taxon>
        <taxon>Coriobacteriia</taxon>
        <taxon>Coriobacteriales</taxon>
        <taxon>Atopobiaceae</taxon>
        <taxon>Atopobium</taxon>
    </lineage>
</organism>
<dbReference type="Proteomes" id="UP000183687">
    <property type="component" value="Unassembled WGS sequence"/>
</dbReference>